<feature type="region of interest" description="Disordered" evidence="7">
    <location>
        <begin position="489"/>
        <end position="516"/>
    </location>
</feature>
<evidence type="ECO:0000256" key="4">
    <source>
        <dbReference type="ARBA" id="ARBA00022737"/>
    </source>
</evidence>
<evidence type="ECO:0000256" key="6">
    <source>
        <dbReference type="ARBA" id="ARBA00023136"/>
    </source>
</evidence>
<dbReference type="OrthoDB" id="1394818at2759"/>
<dbReference type="SMART" id="SM00364">
    <property type="entry name" value="LRR_BAC"/>
    <property type="match status" value="3"/>
</dbReference>
<dbReference type="GO" id="GO:0004674">
    <property type="term" value="F:protein serine/threonine kinase activity"/>
    <property type="evidence" value="ECO:0007669"/>
    <property type="project" value="TreeGrafter"/>
</dbReference>
<dbReference type="EMBL" id="RXIC02000021">
    <property type="protein sequence ID" value="KAB1218107.1"/>
    <property type="molecule type" value="Genomic_DNA"/>
</dbReference>
<dbReference type="Pfam" id="PF23598">
    <property type="entry name" value="LRR_14"/>
    <property type="match status" value="1"/>
</dbReference>
<dbReference type="SMART" id="SM00220">
    <property type="entry name" value="S_TKc"/>
    <property type="match status" value="1"/>
</dbReference>
<dbReference type="InterPro" id="IPR032675">
    <property type="entry name" value="LRR_dom_sf"/>
</dbReference>
<dbReference type="Proteomes" id="UP000516437">
    <property type="component" value="Chromosome 3"/>
</dbReference>
<keyword evidence="5" id="KW-1133">Transmembrane helix</keyword>
<reference evidence="9 10" key="1">
    <citation type="journal article" date="2019" name="Plant Biotechnol. J.">
        <title>The red bayberry genome and genetic basis of sex determination.</title>
        <authorList>
            <person name="Jia H.M."/>
            <person name="Jia H.J."/>
            <person name="Cai Q.L."/>
            <person name="Wang Y."/>
            <person name="Zhao H.B."/>
            <person name="Yang W.F."/>
            <person name="Wang G.Y."/>
            <person name="Li Y.H."/>
            <person name="Zhan D.L."/>
            <person name="Shen Y.T."/>
            <person name="Niu Q.F."/>
            <person name="Chang L."/>
            <person name="Qiu J."/>
            <person name="Zhao L."/>
            <person name="Xie H.B."/>
            <person name="Fu W.Y."/>
            <person name="Jin J."/>
            <person name="Li X.W."/>
            <person name="Jiao Y."/>
            <person name="Zhou C.C."/>
            <person name="Tu T."/>
            <person name="Chai C.Y."/>
            <person name="Gao J.L."/>
            <person name="Fan L.J."/>
            <person name="van de Weg E."/>
            <person name="Wang J.Y."/>
            <person name="Gao Z.S."/>
        </authorList>
    </citation>
    <scope>NUCLEOTIDE SEQUENCE [LARGE SCALE GENOMIC DNA]</scope>
    <source>
        <tissue evidence="9">Leaves</tissue>
    </source>
</reference>
<keyword evidence="9" id="KW-0808">Transferase</keyword>
<dbReference type="InterPro" id="IPR008271">
    <property type="entry name" value="Ser/Thr_kinase_AS"/>
</dbReference>
<dbReference type="InterPro" id="IPR001611">
    <property type="entry name" value="Leu-rich_rpt"/>
</dbReference>
<dbReference type="SMART" id="SM00369">
    <property type="entry name" value="LRR_TYP"/>
    <property type="match status" value="5"/>
</dbReference>
<dbReference type="FunFam" id="1.10.510.10:FF:000988">
    <property type="entry name" value="Leucine-rich repeat protein kinase family protein"/>
    <property type="match status" value="1"/>
</dbReference>
<dbReference type="InterPro" id="IPR000719">
    <property type="entry name" value="Prot_kinase_dom"/>
</dbReference>
<name>A0A6A1W1U9_9ROSI</name>
<feature type="domain" description="Protein kinase" evidence="8">
    <location>
        <begin position="790"/>
        <end position="1105"/>
    </location>
</feature>
<evidence type="ECO:0000256" key="2">
    <source>
        <dbReference type="ARBA" id="ARBA00022614"/>
    </source>
</evidence>
<keyword evidence="4" id="KW-0677">Repeat</keyword>
<feature type="region of interest" description="Disordered" evidence="7">
    <location>
        <begin position="1"/>
        <end position="37"/>
    </location>
</feature>
<dbReference type="Pfam" id="PF14381">
    <property type="entry name" value="EDR1_CTR1_ARMC3_pept"/>
    <property type="match status" value="1"/>
</dbReference>
<evidence type="ECO:0000313" key="9">
    <source>
        <dbReference type="EMBL" id="KAB1218107.1"/>
    </source>
</evidence>
<dbReference type="SUPFAM" id="SSF56112">
    <property type="entry name" value="Protein kinase-like (PK-like)"/>
    <property type="match status" value="1"/>
</dbReference>
<dbReference type="PROSITE" id="PS00108">
    <property type="entry name" value="PROTEIN_KINASE_ST"/>
    <property type="match status" value="1"/>
</dbReference>
<dbReference type="FunFam" id="3.80.10.10:FF:001868">
    <property type="entry name" value="At1g04210"/>
    <property type="match status" value="1"/>
</dbReference>
<keyword evidence="10" id="KW-1185">Reference proteome</keyword>
<keyword evidence="3" id="KW-0812">Transmembrane</keyword>
<sequence length="1119" mass="124225">MQLADSDQIVLKSSESPEKSETSKSTKSSLIDDGNNSNVEDEAVLDVSRKSLEFSTLESTNEAVEGLYLYKNVFNLIPKSLGRLGGLRRLKFFGNEINLFPAECGNLFGLESLQVKISSPGFGGLPLSKLHDLKVLELSKVPPRPSAFPILSEIAGLKYLTKLSVCHFSIRYLPPEIGSLSNLEHLDLSFNKMKTLPTEISYLNALISLKVANNKLVKLPSGLSSLQRLENLDLSNNRLTSVGSLELGSMHNLKNLNLQYNKLLNYCQIPSWICCNLEGNGRDASNDDFISSSVEMDVYETATENDRSPCSGAGACHTSSTLLTVSSSNSRCFAARRSGKRWKRRYYFQQKARQERLNNSRKWKVVDCDKLLTVKADVNVKSSDLDVVDSETSVDDASNVLGVDTDDNKRLISGEAGRENLPSAKDSEIGLEKGSHAANCSRVCLDSATKIKEGENECCKHDASLASTQNGAGEGDECSPLETLKSVSKSKRQCDKDPDNPKPCKYRKPTDDSSNLSQKYSNISFCSIEDCLPDGFYDAGRDRPFMSLSSYEQKFHLDSREVILLDRERDEELDAITLSAHALVFHLKQLNGLTSNRDAAVDFLQIASLLALFVSDHFGGSDRGAIVERTRKAVSGSNYRKPFVCTCSTGNSNIVGTASKTVVDTVEDVIFSDLCEKSIRAMKVRQNSLVVPIGTLQFGVCRHRALLMKYLCDRMEPPVPCELVRGYLDFLPHAWNIVPIKRAISRKLLMMTSPSLYIPLRRTRVPISSESQLDADCSFPSTFTCDEVERAASRSLIRCKFGSVDAVAKVRTSEVCGTSVDELRNFEYSCLGEVRILGALKHSCIVEMYGHRMSCKWVPSVNGSPEHRILKSAIFLEYIEGGSLKSYLEKLSKAGEKHVPVELALCIARDVACALAELHSKHIIHRDIKSENILVDLDRKRADGMPVVKLCDFDRAVPLRSFLHTCCIAHIGVPSPDVCVGTPRWMAPEVLQAMHKCNPYGLEVDIWSFGCLILELLTLEVPYLGLSELDMHDLLQVGKRPRLTDELEVLGSFSEPEMAQSGAELVASEAELETLRFLVDLFRQCTKENPKSRPTADHLYEMLVLRTRNFTSSRSQEPE</sequence>
<dbReference type="Gene3D" id="3.80.10.10">
    <property type="entry name" value="Ribonuclease Inhibitor"/>
    <property type="match status" value="2"/>
</dbReference>
<dbReference type="PROSITE" id="PS50011">
    <property type="entry name" value="PROTEIN_KINASE_DOM"/>
    <property type="match status" value="1"/>
</dbReference>
<evidence type="ECO:0000256" key="1">
    <source>
        <dbReference type="ARBA" id="ARBA00004370"/>
    </source>
</evidence>
<comment type="caution">
    <text evidence="9">The sequence shown here is derived from an EMBL/GenBank/DDBJ whole genome shotgun (WGS) entry which is preliminary data.</text>
</comment>
<accession>A0A6A1W1U9</accession>
<dbReference type="SMART" id="SM00365">
    <property type="entry name" value="LRR_SD22"/>
    <property type="match status" value="3"/>
</dbReference>
<evidence type="ECO:0000256" key="5">
    <source>
        <dbReference type="ARBA" id="ARBA00022989"/>
    </source>
</evidence>
<dbReference type="Gene3D" id="1.10.510.10">
    <property type="entry name" value="Transferase(Phosphotransferase) domain 1"/>
    <property type="match status" value="1"/>
</dbReference>
<dbReference type="SUPFAM" id="SSF52047">
    <property type="entry name" value="RNI-like"/>
    <property type="match status" value="1"/>
</dbReference>
<proteinExistence type="predicted"/>
<evidence type="ECO:0000256" key="3">
    <source>
        <dbReference type="ARBA" id="ARBA00022692"/>
    </source>
</evidence>
<dbReference type="InterPro" id="IPR055164">
    <property type="entry name" value="EDR1/CTR1/ARMC3-like_pept-like"/>
</dbReference>
<dbReference type="InterPro" id="IPR003591">
    <property type="entry name" value="Leu-rich_rpt_typical-subtyp"/>
</dbReference>
<dbReference type="PRINTS" id="PR00019">
    <property type="entry name" value="LEURICHRPT"/>
</dbReference>
<feature type="compositionally biased region" description="Basic and acidic residues" evidence="7">
    <location>
        <begin position="15"/>
        <end position="24"/>
    </location>
</feature>
<evidence type="ECO:0000256" key="7">
    <source>
        <dbReference type="SAM" id="MobiDB-lite"/>
    </source>
</evidence>
<keyword evidence="9" id="KW-0418">Kinase</keyword>
<dbReference type="PROSITE" id="PS51450">
    <property type="entry name" value="LRR"/>
    <property type="match status" value="2"/>
</dbReference>
<dbReference type="AlphaFoldDB" id="A0A6A1W1U9"/>
<dbReference type="PANTHER" id="PTHR24359:SF1">
    <property type="entry name" value="INHIBITOR OF NUCLEAR FACTOR KAPPA-B KINASE EPSILON SUBUNIT HOMOLOG 1-RELATED"/>
    <property type="match status" value="1"/>
</dbReference>
<comment type="subcellular location">
    <subcellularLocation>
        <location evidence="1">Membrane</location>
    </subcellularLocation>
</comment>
<keyword evidence="6" id="KW-0472">Membrane</keyword>
<dbReference type="InterPro" id="IPR011009">
    <property type="entry name" value="Kinase-like_dom_sf"/>
</dbReference>
<dbReference type="GO" id="GO:0016020">
    <property type="term" value="C:membrane"/>
    <property type="evidence" value="ECO:0007669"/>
    <property type="project" value="UniProtKB-SubCell"/>
</dbReference>
<protein>
    <submittedName>
        <fullName evidence="9">Mitogen-activated protein kinase kinase kinase YODA</fullName>
    </submittedName>
</protein>
<dbReference type="InterPro" id="IPR055414">
    <property type="entry name" value="LRR_R13L4/SHOC2-like"/>
</dbReference>
<keyword evidence="2" id="KW-0433">Leucine-rich repeat</keyword>
<dbReference type="PANTHER" id="PTHR24359">
    <property type="entry name" value="SERINE/THREONINE-PROTEIN KINASE SBK1"/>
    <property type="match status" value="1"/>
</dbReference>
<evidence type="ECO:0000259" key="8">
    <source>
        <dbReference type="PROSITE" id="PS50011"/>
    </source>
</evidence>
<feature type="compositionally biased region" description="Basic and acidic residues" evidence="7">
    <location>
        <begin position="492"/>
        <end position="502"/>
    </location>
</feature>
<gene>
    <name evidence="9" type="ORF">CJ030_MR3G014483</name>
</gene>
<dbReference type="GO" id="GO:0005524">
    <property type="term" value="F:ATP binding"/>
    <property type="evidence" value="ECO:0007669"/>
    <property type="project" value="InterPro"/>
</dbReference>
<evidence type="ECO:0000313" key="10">
    <source>
        <dbReference type="Proteomes" id="UP000516437"/>
    </source>
</evidence>
<dbReference type="Pfam" id="PF00069">
    <property type="entry name" value="Pkinase"/>
    <property type="match status" value="1"/>
</dbReference>
<organism evidence="9 10">
    <name type="scientific">Morella rubra</name>
    <name type="common">Chinese bayberry</name>
    <dbReference type="NCBI Taxonomy" id="262757"/>
    <lineage>
        <taxon>Eukaryota</taxon>
        <taxon>Viridiplantae</taxon>
        <taxon>Streptophyta</taxon>
        <taxon>Embryophyta</taxon>
        <taxon>Tracheophyta</taxon>
        <taxon>Spermatophyta</taxon>
        <taxon>Magnoliopsida</taxon>
        <taxon>eudicotyledons</taxon>
        <taxon>Gunneridae</taxon>
        <taxon>Pentapetalae</taxon>
        <taxon>rosids</taxon>
        <taxon>fabids</taxon>
        <taxon>Fagales</taxon>
        <taxon>Myricaceae</taxon>
        <taxon>Morella</taxon>
    </lineage>
</organism>